<keyword evidence="3" id="KW-1185">Reference proteome</keyword>
<dbReference type="Proteomes" id="UP000501240">
    <property type="component" value="Chromosome"/>
</dbReference>
<organism evidence="2 3">
    <name type="scientific">Actinomadura verrucosospora</name>
    <dbReference type="NCBI Taxonomy" id="46165"/>
    <lineage>
        <taxon>Bacteria</taxon>
        <taxon>Bacillati</taxon>
        <taxon>Actinomycetota</taxon>
        <taxon>Actinomycetes</taxon>
        <taxon>Streptosporangiales</taxon>
        <taxon>Thermomonosporaceae</taxon>
        <taxon>Actinomadura</taxon>
    </lineage>
</organism>
<feature type="compositionally biased region" description="Low complexity" evidence="1">
    <location>
        <begin position="110"/>
        <end position="120"/>
    </location>
</feature>
<evidence type="ECO:0000313" key="2">
    <source>
        <dbReference type="EMBL" id="QKG23034.1"/>
    </source>
</evidence>
<feature type="region of interest" description="Disordered" evidence="1">
    <location>
        <begin position="97"/>
        <end position="120"/>
    </location>
</feature>
<dbReference type="AlphaFoldDB" id="A0A7D3VX41"/>
<gene>
    <name evidence="2" type="ORF">ACTIVE_4675</name>
</gene>
<evidence type="ECO:0000313" key="3">
    <source>
        <dbReference type="Proteomes" id="UP000501240"/>
    </source>
</evidence>
<dbReference type="EMBL" id="CP053892">
    <property type="protein sequence ID" value="QKG23034.1"/>
    <property type="molecule type" value="Genomic_DNA"/>
</dbReference>
<feature type="region of interest" description="Disordered" evidence="1">
    <location>
        <begin position="1"/>
        <end position="25"/>
    </location>
</feature>
<name>A0A7D3VX41_ACTVE</name>
<feature type="compositionally biased region" description="Basic and acidic residues" evidence="1">
    <location>
        <begin position="59"/>
        <end position="71"/>
    </location>
</feature>
<sequence>MASARPQSASSKRATESATVTAYPYDNSPAASRLAISGTRCSCRASVNRSLARLSRMPNFERSHARTDGYPHRCCSPATSTRPMRAARALSCKSVAPANASANSRDEAADSGASRAASSEAISESAFTSSMLDAPSSSTVTDCIRKEYHA</sequence>
<evidence type="ECO:0000256" key="1">
    <source>
        <dbReference type="SAM" id="MobiDB-lite"/>
    </source>
</evidence>
<proteinExistence type="predicted"/>
<feature type="region of interest" description="Disordered" evidence="1">
    <location>
        <begin position="54"/>
        <end position="79"/>
    </location>
</feature>
<feature type="compositionally biased region" description="Polar residues" evidence="1">
    <location>
        <begin position="1"/>
        <end position="20"/>
    </location>
</feature>
<reference evidence="2 3" key="1">
    <citation type="submission" date="2020-05" db="EMBL/GenBank/DDBJ databases">
        <title>Actinomadura verrucosospora NRRL-B18236 (PFL_A860) Genome sequencing and assembly.</title>
        <authorList>
            <person name="Samborskyy M."/>
        </authorList>
    </citation>
    <scope>NUCLEOTIDE SEQUENCE [LARGE SCALE GENOMIC DNA]</scope>
    <source>
        <strain evidence="2 3">NRRL:B18236</strain>
    </source>
</reference>
<accession>A0A7D3VX41</accession>
<protein>
    <submittedName>
        <fullName evidence="2">Uncharacterized protein</fullName>
    </submittedName>
</protein>